<feature type="transmembrane region" description="Helical" evidence="6">
    <location>
        <begin position="180"/>
        <end position="200"/>
    </location>
</feature>
<evidence type="ECO:0000259" key="7">
    <source>
        <dbReference type="SMART" id="SM00014"/>
    </source>
</evidence>
<dbReference type="GO" id="GO:0046839">
    <property type="term" value="P:phospholipid dephosphorylation"/>
    <property type="evidence" value="ECO:0007669"/>
    <property type="project" value="TreeGrafter"/>
</dbReference>
<protein>
    <recommendedName>
        <fullName evidence="7">Phosphatidic acid phosphatase type 2/haloperoxidase domain-containing protein</fullName>
    </recommendedName>
</protein>
<evidence type="ECO:0000313" key="9">
    <source>
        <dbReference type="Proteomes" id="UP000678393"/>
    </source>
</evidence>
<proteinExistence type="inferred from homology"/>
<dbReference type="GO" id="GO:0006644">
    <property type="term" value="P:phospholipid metabolic process"/>
    <property type="evidence" value="ECO:0007669"/>
    <property type="project" value="InterPro"/>
</dbReference>
<gene>
    <name evidence="8" type="ORF">CUNI_LOCUS21966</name>
</gene>
<dbReference type="AlphaFoldDB" id="A0A8S4A811"/>
<dbReference type="CDD" id="cd03384">
    <property type="entry name" value="PAP2_wunen"/>
    <property type="match status" value="1"/>
</dbReference>
<feature type="transmembrane region" description="Helical" evidence="6">
    <location>
        <begin position="29"/>
        <end position="55"/>
    </location>
</feature>
<evidence type="ECO:0000256" key="6">
    <source>
        <dbReference type="SAM" id="Phobius"/>
    </source>
</evidence>
<dbReference type="SUPFAM" id="SSF48317">
    <property type="entry name" value="Acid phosphatase/Vanadium-dependent haloperoxidase"/>
    <property type="match status" value="1"/>
</dbReference>
<feature type="non-terminal residue" evidence="8">
    <location>
        <position position="236"/>
    </location>
</feature>
<comment type="caution">
    <text evidence="8">The sequence shown here is derived from an EMBL/GenBank/DDBJ whole genome shotgun (WGS) entry which is preliminary data.</text>
</comment>
<evidence type="ECO:0000313" key="8">
    <source>
        <dbReference type="EMBL" id="CAG5136408.1"/>
    </source>
</evidence>
<dbReference type="Pfam" id="PF01569">
    <property type="entry name" value="PAP2"/>
    <property type="match status" value="1"/>
</dbReference>
<dbReference type="PANTHER" id="PTHR10165:SF103">
    <property type="entry name" value="PHOSPHOLIPID PHOSPHATASE HOMOLOG 1.2 HOMOLOG"/>
    <property type="match status" value="1"/>
</dbReference>
<dbReference type="PANTHER" id="PTHR10165">
    <property type="entry name" value="LIPID PHOSPHATE PHOSPHATASE"/>
    <property type="match status" value="1"/>
</dbReference>
<dbReference type="GO" id="GO:0008195">
    <property type="term" value="F:phosphatidate phosphatase activity"/>
    <property type="evidence" value="ECO:0007669"/>
    <property type="project" value="TreeGrafter"/>
</dbReference>
<accession>A0A8S4A811</accession>
<dbReference type="SMART" id="SM00014">
    <property type="entry name" value="acidPPc"/>
    <property type="match status" value="1"/>
</dbReference>
<evidence type="ECO:0000256" key="1">
    <source>
        <dbReference type="ARBA" id="ARBA00004141"/>
    </source>
</evidence>
<comment type="subcellular location">
    <subcellularLocation>
        <location evidence="1">Membrane</location>
        <topology evidence="1">Multi-pass membrane protein</topology>
    </subcellularLocation>
</comment>
<dbReference type="Gene3D" id="1.20.144.10">
    <property type="entry name" value="Phosphatidic acid phosphatase type 2/haloperoxidase"/>
    <property type="match status" value="1"/>
</dbReference>
<dbReference type="InterPro" id="IPR036938">
    <property type="entry name" value="PAP2/HPO_sf"/>
</dbReference>
<feature type="domain" description="Phosphatidic acid phosphatase type 2/haloperoxidase" evidence="7">
    <location>
        <begin position="83"/>
        <end position="225"/>
    </location>
</feature>
<dbReference type="Proteomes" id="UP000678393">
    <property type="component" value="Unassembled WGS sequence"/>
</dbReference>
<dbReference type="InterPro" id="IPR000326">
    <property type="entry name" value="PAP2/HPO"/>
</dbReference>
<name>A0A8S4A811_9EUPU</name>
<keyword evidence="4 6" id="KW-1133">Transmembrane helix</keyword>
<organism evidence="8 9">
    <name type="scientific">Candidula unifasciata</name>
    <dbReference type="NCBI Taxonomy" id="100452"/>
    <lineage>
        <taxon>Eukaryota</taxon>
        <taxon>Metazoa</taxon>
        <taxon>Spiralia</taxon>
        <taxon>Lophotrochozoa</taxon>
        <taxon>Mollusca</taxon>
        <taxon>Gastropoda</taxon>
        <taxon>Heterobranchia</taxon>
        <taxon>Euthyneura</taxon>
        <taxon>Panpulmonata</taxon>
        <taxon>Eupulmonata</taxon>
        <taxon>Stylommatophora</taxon>
        <taxon>Helicina</taxon>
        <taxon>Helicoidea</taxon>
        <taxon>Geomitridae</taxon>
        <taxon>Candidula</taxon>
    </lineage>
</organism>
<evidence type="ECO:0000256" key="4">
    <source>
        <dbReference type="ARBA" id="ARBA00022989"/>
    </source>
</evidence>
<evidence type="ECO:0000256" key="3">
    <source>
        <dbReference type="ARBA" id="ARBA00022692"/>
    </source>
</evidence>
<keyword evidence="5 6" id="KW-0472">Membrane</keyword>
<feature type="transmembrane region" description="Helical" evidence="6">
    <location>
        <begin position="75"/>
        <end position="96"/>
    </location>
</feature>
<evidence type="ECO:0000256" key="2">
    <source>
        <dbReference type="ARBA" id="ARBA00008816"/>
    </source>
</evidence>
<dbReference type="GO" id="GO:0007165">
    <property type="term" value="P:signal transduction"/>
    <property type="evidence" value="ECO:0007669"/>
    <property type="project" value="TreeGrafter"/>
</dbReference>
<reference evidence="8" key="1">
    <citation type="submission" date="2021-04" db="EMBL/GenBank/DDBJ databases">
        <authorList>
            <consortium name="Molecular Ecology Group"/>
        </authorList>
    </citation>
    <scope>NUCLEOTIDE SEQUENCE</scope>
</reference>
<dbReference type="OrthoDB" id="8907274at2759"/>
<keyword evidence="9" id="KW-1185">Reference proteome</keyword>
<dbReference type="GO" id="GO:0005886">
    <property type="term" value="C:plasma membrane"/>
    <property type="evidence" value="ECO:0007669"/>
    <property type="project" value="TreeGrafter"/>
</dbReference>
<keyword evidence="3 6" id="KW-0812">Transmembrane</keyword>
<sequence>YFFRRVLPTIMAATFKNGFPNKKMMVPMWRLPCLLGGKKLIFAISISQIILLEILYRRQSKTNRHVEDLSDRERWFVSCFHMVAMFFFGAATTHFLTDIPKYAIGRLRPHFFDVCKPDWSRLNNTSGYITSDICTGEKKDLIHEARLSFPSGHSSMAMFCAFFFILYLESKLTWKVVPLLRPLLQLIAFSLAFFTCLSRISDYKHHWSDVLAGGILGAAIGCLVFNCAKTSSADKF</sequence>
<feature type="transmembrane region" description="Helical" evidence="6">
    <location>
        <begin position="206"/>
        <end position="228"/>
    </location>
</feature>
<comment type="similarity">
    <text evidence="2">Belongs to the PA-phosphatase related phosphoesterase family.</text>
</comment>
<dbReference type="EMBL" id="CAJHNH020008530">
    <property type="protein sequence ID" value="CAG5136408.1"/>
    <property type="molecule type" value="Genomic_DNA"/>
</dbReference>
<feature type="transmembrane region" description="Helical" evidence="6">
    <location>
        <begin position="147"/>
        <end position="168"/>
    </location>
</feature>
<evidence type="ECO:0000256" key="5">
    <source>
        <dbReference type="ARBA" id="ARBA00023136"/>
    </source>
</evidence>
<dbReference type="InterPro" id="IPR043216">
    <property type="entry name" value="PAP-like"/>
</dbReference>